<dbReference type="PANTHER" id="PTHR10629">
    <property type="entry name" value="CYTOSINE-SPECIFIC METHYLTRANSFERASE"/>
    <property type="match status" value="1"/>
</dbReference>
<protein>
    <recommendedName>
        <fullName evidence="1">DNA (cytosine-5-)-methyltransferase</fullName>
        <ecNumber evidence="1">2.1.1.37</ecNumber>
    </recommendedName>
</protein>
<evidence type="ECO:0000256" key="3">
    <source>
        <dbReference type="ARBA" id="ARBA00022679"/>
    </source>
</evidence>
<dbReference type="EC" id="2.1.1.37" evidence="1"/>
<organism evidence="5">
    <name type="scientific">mine drainage metagenome</name>
    <dbReference type="NCBI Taxonomy" id="410659"/>
    <lineage>
        <taxon>unclassified sequences</taxon>
        <taxon>metagenomes</taxon>
        <taxon>ecological metagenomes</taxon>
    </lineage>
</organism>
<gene>
    <name evidence="5" type="ORF">B1B_13077</name>
</gene>
<evidence type="ECO:0000256" key="4">
    <source>
        <dbReference type="ARBA" id="ARBA00022691"/>
    </source>
</evidence>
<proteinExistence type="predicted"/>
<dbReference type="AlphaFoldDB" id="T1ATN6"/>
<keyword evidence="4" id="KW-0949">S-adenosyl-L-methionine</keyword>
<sequence>LGADLDLLAINHWKVAVETHSKNHPWARHLCSRVESVRPRDAFPEGKLNLLVASPECTHHSTARGGRPVSDQLRASAWHLIPWLEELTVDAMLVENVPEFVSWCRVGSSGRPVKKEKGAYFREWVRAVRTHGYNVDWRIVNSADFGDATSRRRLFVTARRGNRPIVWPRPIYSRGGKSPGTQPWRAARDIID</sequence>
<feature type="non-terminal residue" evidence="5">
    <location>
        <position position="1"/>
    </location>
</feature>
<dbReference type="PANTHER" id="PTHR10629:SF52">
    <property type="entry name" value="DNA (CYTOSINE-5)-METHYLTRANSFERASE 1"/>
    <property type="match status" value="1"/>
</dbReference>
<evidence type="ECO:0000313" key="5">
    <source>
        <dbReference type="EMBL" id="EQD45390.1"/>
    </source>
</evidence>
<dbReference type="GO" id="GO:0003677">
    <property type="term" value="F:DNA binding"/>
    <property type="evidence" value="ECO:0007669"/>
    <property type="project" value="TreeGrafter"/>
</dbReference>
<dbReference type="SUPFAM" id="SSF53335">
    <property type="entry name" value="S-adenosyl-L-methionine-dependent methyltransferases"/>
    <property type="match status" value="1"/>
</dbReference>
<accession>T1ATN6</accession>
<evidence type="ECO:0000256" key="1">
    <source>
        <dbReference type="ARBA" id="ARBA00011975"/>
    </source>
</evidence>
<evidence type="ECO:0000256" key="2">
    <source>
        <dbReference type="ARBA" id="ARBA00022603"/>
    </source>
</evidence>
<dbReference type="InterPro" id="IPR001525">
    <property type="entry name" value="C5_MeTfrase"/>
</dbReference>
<dbReference type="EMBL" id="AUZY01008599">
    <property type="protein sequence ID" value="EQD45390.1"/>
    <property type="molecule type" value="Genomic_DNA"/>
</dbReference>
<reference evidence="5" key="2">
    <citation type="journal article" date="2014" name="ISME J.">
        <title>Microbial stratification in low pH oxic and suboxic macroscopic growths along an acid mine drainage.</title>
        <authorList>
            <person name="Mendez-Garcia C."/>
            <person name="Mesa V."/>
            <person name="Sprenger R.R."/>
            <person name="Richter M."/>
            <person name="Diez M.S."/>
            <person name="Solano J."/>
            <person name="Bargiela R."/>
            <person name="Golyshina O.V."/>
            <person name="Manteca A."/>
            <person name="Ramos J.L."/>
            <person name="Gallego J.R."/>
            <person name="Llorente I."/>
            <person name="Martins Dos Santos V.A."/>
            <person name="Jensen O.N."/>
            <person name="Pelaez A.I."/>
            <person name="Sanchez J."/>
            <person name="Ferrer M."/>
        </authorList>
    </citation>
    <scope>NUCLEOTIDE SEQUENCE</scope>
</reference>
<dbReference type="Pfam" id="PF00145">
    <property type="entry name" value="DNA_methylase"/>
    <property type="match status" value="1"/>
</dbReference>
<feature type="non-terminal residue" evidence="5">
    <location>
        <position position="192"/>
    </location>
</feature>
<dbReference type="GO" id="GO:0032259">
    <property type="term" value="P:methylation"/>
    <property type="evidence" value="ECO:0007669"/>
    <property type="project" value="UniProtKB-KW"/>
</dbReference>
<keyword evidence="2 5" id="KW-0489">Methyltransferase</keyword>
<name>T1ATN6_9ZZZZ</name>
<dbReference type="GO" id="GO:0044027">
    <property type="term" value="P:negative regulation of gene expression via chromosomal CpG island methylation"/>
    <property type="evidence" value="ECO:0007669"/>
    <property type="project" value="TreeGrafter"/>
</dbReference>
<keyword evidence="3" id="KW-0808">Transferase</keyword>
<reference evidence="5" key="1">
    <citation type="submission" date="2013-08" db="EMBL/GenBank/DDBJ databases">
        <authorList>
            <person name="Mendez C."/>
            <person name="Richter M."/>
            <person name="Ferrer M."/>
            <person name="Sanchez J."/>
        </authorList>
    </citation>
    <scope>NUCLEOTIDE SEQUENCE</scope>
</reference>
<comment type="caution">
    <text evidence="5">The sequence shown here is derived from an EMBL/GenBank/DDBJ whole genome shotgun (WGS) entry which is preliminary data.</text>
</comment>
<dbReference type="InterPro" id="IPR050390">
    <property type="entry name" value="C5-Methyltransferase"/>
</dbReference>
<dbReference type="Gene3D" id="3.40.50.150">
    <property type="entry name" value="Vaccinia Virus protein VP39"/>
    <property type="match status" value="1"/>
</dbReference>
<dbReference type="InterPro" id="IPR029063">
    <property type="entry name" value="SAM-dependent_MTases_sf"/>
</dbReference>
<dbReference type="GO" id="GO:0003886">
    <property type="term" value="F:DNA (cytosine-5-)-methyltransferase activity"/>
    <property type="evidence" value="ECO:0007669"/>
    <property type="project" value="UniProtKB-EC"/>
</dbReference>